<evidence type="ECO:0000313" key="2">
    <source>
        <dbReference type="Proteomes" id="UP000001060"/>
    </source>
</evidence>
<evidence type="ECO:0000313" key="1">
    <source>
        <dbReference type="EMBL" id="CBJ10379.1"/>
    </source>
</evidence>
<name>D3HNB7_LEGLN</name>
<dbReference type="Proteomes" id="UP000001060">
    <property type="component" value="Chromosome"/>
</dbReference>
<dbReference type="EMBL" id="FN650140">
    <property type="protein sequence ID" value="CBJ10379.1"/>
    <property type="molecule type" value="Genomic_DNA"/>
</dbReference>
<keyword evidence="2" id="KW-1185">Reference proteome</keyword>
<dbReference type="HOGENOM" id="CLU_3026734_0_0_6"/>
<sequence length="55" mass="6629">MQNIFIDMEQNVLKRMKSRVEQKESEFKKEGFLQRFSQTKEKIFIKQISAAFSKV</sequence>
<dbReference type="KEGG" id="llo:LLO_0055"/>
<organism evidence="1 2">
    <name type="scientific">Legionella longbeachae serogroup 1 (strain NSW150)</name>
    <dbReference type="NCBI Taxonomy" id="661367"/>
    <lineage>
        <taxon>Bacteria</taxon>
        <taxon>Pseudomonadati</taxon>
        <taxon>Pseudomonadota</taxon>
        <taxon>Gammaproteobacteria</taxon>
        <taxon>Legionellales</taxon>
        <taxon>Legionellaceae</taxon>
        <taxon>Legionella</taxon>
    </lineage>
</organism>
<gene>
    <name evidence="1" type="ordered locus">LLO_0055</name>
</gene>
<dbReference type="AlphaFoldDB" id="D3HNB7"/>
<protein>
    <submittedName>
        <fullName evidence="1">Uncharacterized protein</fullName>
    </submittedName>
</protein>
<accession>D3HNB7</accession>
<dbReference type="STRING" id="661367.LLO_0055"/>
<proteinExistence type="predicted"/>
<reference evidence="1 2" key="1">
    <citation type="journal article" date="2010" name="PLoS Genet.">
        <title>Analysis of the Legionella longbeachae genome and transcriptome uncovers unique strategies to cause Legionnaires' disease.</title>
        <authorList>
            <person name="Cazalet C."/>
            <person name="Gomez-Valero L."/>
            <person name="Rusniok C."/>
            <person name="Lomma M."/>
            <person name="Dervins-Ravault D."/>
            <person name="Newton H."/>
            <person name="Sansom F."/>
            <person name="Jarraud S."/>
            <person name="Zidane N."/>
            <person name="Ma L."/>
            <person name="Bouchier C."/>
            <person name="Etienne J."/>
            <person name="Hartland E."/>
            <person name="Buchrieser C."/>
        </authorList>
    </citation>
    <scope>NUCLEOTIDE SEQUENCE [LARGE SCALE GENOMIC DNA]</scope>
    <source>
        <strain evidence="1 2">NSW150</strain>
    </source>
</reference>